<dbReference type="Gene3D" id="3.40.190.10">
    <property type="entry name" value="Periplasmic binding protein-like II"/>
    <property type="match status" value="1"/>
</dbReference>
<dbReference type="PANTHER" id="PTHR30290">
    <property type="entry name" value="PERIPLASMIC BINDING COMPONENT OF ABC TRANSPORTER"/>
    <property type="match status" value="1"/>
</dbReference>
<dbReference type="Gene3D" id="3.10.105.10">
    <property type="entry name" value="Dipeptide-binding Protein, Domain 3"/>
    <property type="match status" value="1"/>
</dbReference>
<evidence type="ECO:0000256" key="1">
    <source>
        <dbReference type="ARBA" id="ARBA00004196"/>
    </source>
</evidence>
<dbReference type="InterPro" id="IPR030678">
    <property type="entry name" value="Peptide/Ni-bd"/>
</dbReference>
<keyword evidence="3" id="KW-0813">Transport</keyword>
<comment type="subcellular location">
    <subcellularLocation>
        <location evidence="1">Cell envelope</location>
    </subcellularLocation>
</comment>
<dbReference type="Pfam" id="PF00496">
    <property type="entry name" value="SBP_bac_5"/>
    <property type="match status" value="1"/>
</dbReference>
<proteinExistence type="inferred from homology"/>
<feature type="signal peptide" evidence="5">
    <location>
        <begin position="1"/>
        <end position="31"/>
    </location>
</feature>
<evidence type="ECO:0000256" key="5">
    <source>
        <dbReference type="SAM" id="SignalP"/>
    </source>
</evidence>
<dbReference type="Proteomes" id="UP000503096">
    <property type="component" value="Chromosome"/>
</dbReference>
<dbReference type="KEGG" id="upl:DSM104440_02581"/>
<evidence type="ECO:0000256" key="3">
    <source>
        <dbReference type="ARBA" id="ARBA00022448"/>
    </source>
</evidence>
<feature type="domain" description="Solute-binding protein family 5" evidence="6">
    <location>
        <begin position="85"/>
        <end position="521"/>
    </location>
</feature>
<dbReference type="GO" id="GO:0043190">
    <property type="term" value="C:ATP-binding cassette (ABC) transporter complex"/>
    <property type="evidence" value="ECO:0007669"/>
    <property type="project" value="InterPro"/>
</dbReference>
<dbReference type="RefSeq" id="WP_171163322.1">
    <property type="nucleotide sequence ID" value="NZ_CP053073.1"/>
</dbReference>
<evidence type="ECO:0000259" key="6">
    <source>
        <dbReference type="Pfam" id="PF00496"/>
    </source>
</evidence>
<dbReference type="InterPro" id="IPR000914">
    <property type="entry name" value="SBP_5_dom"/>
</dbReference>
<dbReference type="GO" id="GO:0030288">
    <property type="term" value="C:outer membrane-bounded periplasmic space"/>
    <property type="evidence" value="ECO:0007669"/>
    <property type="project" value="UniProtKB-ARBA"/>
</dbReference>
<dbReference type="PIRSF" id="PIRSF002741">
    <property type="entry name" value="MppA"/>
    <property type="match status" value="1"/>
</dbReference>
<accession>A0A6M4H980</accession>
<dbReference type="InterPro" id="IPR039424">
    <property type="entry name" value="SBP_5"/>
</dbReference>
<keyword evidence="8" id="KW-1185">Reference proteome</keyword>
<reference evidence="7 8" key="1">
    <citation type="submission" date="2020-04" db="EMBL/GenBank/DDBJ databases">
        <title>Usitatibacter rugosus gen. nov., sp. nov. and Usitatibacter palustris sp. nov., novel members of Usitatibacteraceae fam. nov. within the order Nitrosomonadales isolated from soil.</title>
        <authorList>
            <person name="Huber K.J."/>
            <person name="Neumann-Schaal M."/>
            <person name="Geppert A."/>
            <person name="Luckner M."/>
            <person name="Wanner G."/>
            <person name="Overmann J."/>
        </authorList>
    </citation>
    <scope>NUCLEOTIDE SEQUENCE [LARGE SCALE GENOMIC DNA]</scope>
    <source>
        <strain evidence="7 8">Swamp67</strain>
    </source>
</reference>
<dbReference type="AlphaFoldDB" id="A0A6M4H980"/>
<dbReference type="InParanoid" id="A0A6M4H980"/>
<protein>
    <submittedName>
        <fullName evidence="7">Heme-binding protein A</fullName>
    </submittedName>
</protein>
<comment type="similarity">
    <text evidence="2">Belongs to the bacterial solute-binding protein 5 family.</text>
</comment>
<dbReference type="GO" id="GO:0015833">
    <property type="term" value="P:peptide transport"/>
    <property type="evidence" value="ECO:0007669"/>
    <property type="project" value="TreeGrafter"/>
</dbReference>
<feature type="chain" id="PRO_5026733702" evidence="5">
    <location>
        <begin position="32"/>
        <end position="610"/>
    </location>
</feature>
<gene>
    <name evidence="7" type="primary">hbpA_6</name>
    <name evidence="7" type="ORF">DSM104440_02581</name>
</gene>
<evidence type="ECO:0000256" key="4">
    <source>
        <dbReference type="ARBA" id="ARBA00022729"/>
    </source>
</evidence>
<dbReference type="EMBL" id="CP053073">
    <property type="protein sequence ID" value="QJR15755.1"/>
    <property type="molecule type" value="Genomic_DNA"/>
</dbReference>
<dbReference type="PANTHER" id="PTHR30290:SF10">
    <property type="entry name" value="PERIPLASMIC OLIGOPEPTIDE-BINDING PROTEIN-RELATED"/>
    <property type="match status" value="1"/>
</dbReference>
<evidence type="ECO:0000313" key="7">
    <source>
        <dbReference type="EMBL" id="QJR15755.1"/>
    </source>
</evidence>
<evidence type="ECO:0000313" key="8">
    <source>
        <dbReference type="Proteomes" id="UP000503096"/>
    </source>
</evidence>
<sequence length="610" mass="68387">MPAFAAVSAFIGVHLRTLAVGLLFFAVPAHAADPKKVIRVAWSSAETSIDPQAESDEASGSIAHAIFDPMLAYDFLARPSKLIGNTAALPEVSDEGATYTLRIRPGILFAPHAVFNGKPRELTAQDYVFSIKRLLDPKLRSKWLFLVDGKIKGATAAMEAAKKSGKFDFDAPIEGLQALDRYTIRIKLTQPDYSFPYVLAMPATSALAREVAEKYGDDIGFHPVGTGPYQITAWTRGSRVVLEANPNYREEIFSGDPGPDAVSRAIHARLQGKKLPIAGRIEINVVDEAQPRWLAFLNGETEYVRPIPEEFANLAVPGGKLAPNLAKKGYQVMPDEIAYITYTTFNTQEQIEGRPNSLGGFTPEKVALRRAIVHGWRIDEQISILDKKQSTRGYSMIHPAVSGHDPAFVSPTLEYNPAKAKALLDMFGYVDRDGDGYRENPDGSPLTFDHASEPNLRERQRNELWKKSMDDIGIRVTFNTVERLPQLRKQAQFGRLQSFSYGWIADFPDGENFLQLLWGGSIGQTNYARFDHPEYNALYERIKRMPDGPERNALMTRMVKLVNVYVPWMVETYKARSILVAPWVTGYKKHPFSHEPWKYLDIDLERLAKR</sequence>
<dbReference type="GO" id="GO:1904680">
    <property type="term" value="F:peptide transmembrane transporter activity"/>
    <property type="evidence" value="ECO:0007669"/>
    <property type="project" value="TreeGrafter"/>
</dbReference>
<name>A0A6M4H980_9PROT</name>
<keyword evidence="4 5" id="KW-0732">Signal</keyword>
<organism evidence="7 8">
    <name type="scientific">Usitatibacter palustris</name>
    <dbReference type="NCBI Taxonomy" id="2732487"/>
    <lineage>
        <taxon>Bacteria</taxon>
        <taxon>Pseudomonadati</taxon>
        <taxon>Pseudomonadota</taxon>
        <taxon>Betaproteobacteria</taxon>
        <taxon>Nitrosomonadales</taxon>
        <taxon>Usitatibacteraceae</taxon>
        <taxon>Usitatibacter</taxon>
    </lineage>
</organism>
<dbReference type="SUPFAM" id="SSF53850">
    <property type="entry name" value="Periplasmic binding protein-like II"/>
    <property type="match status" value="1"/>
</dbReference>
<evidence type="ECO:0000256" key="2">
    <source>
        <dbReference type="ARBA" id="ARBA00005695"/>
    </source>
</evidence>